<gene>
    <name evidence="2" type="ORF">F7725_016434</name>
</gene>
<name>A0A7J5Z3K1_DISMA</name>
<dbReference type="AlphaFoldDB" id="A0A7J5Z3K1"/>
<accession>A0A7J5Z3K1</accession>
<dbReference type="PANTHER" id="PTHR33667">
    <property type="entry name" value="SI:DKEY-57N24.6"/>
    <property type="match status" value="1"/>
</dbReference>
<reference evidence="2 3" key="1">
    <citation type="submission" date="2020-03" db="EMBL/GenBank/DDBJ databases">
        <title>Dissostichus mawsoni Genome sequencing and assembly.</title>
        <authorList>
            <person name="Park H."/>
        </authorList>
    </citation>
    <scope>NUCLEOTIDE SEQUENCE [LARGE SCALE GENOMIC DNA]</scope>
    <source>
        <strain evidence="2">DM0001</strain>
        <tissue evidence="2">Muscle</tissue>
    </source>
</reference>
<dbReference type="PANTHER" id="PTHR33667:SF7">
    <property type="entry name" value="RIKEN CDNA 1810020O05 GENE"/>
    <property type="match status" value="1"/>
</dbReference>
<feature type="domain" description="DUF4550" evidence="1">
    <location>
        <begin position="75"/>
        <end position="167"/>
    </location>
</feature>
<evidence type="ECO:0000313" key="3">
    <source>
        <dbReference type="Proteomes" id="UP000518266"/>
    </source>
</evidence>
<dbReference type="EMBL" id="JAAKFY010000006">
    <property type="protein sequence ID" value="KAF3855711.1"/>
    <property type="molecule type" value="Genomic_DNA"/>
</dbReference>
<evidence type="ECO:0000259" key="1">
    <source>
        <dbReference type="Pfam" id="PF15084"/>
    </source>
</evidence>
<proteinExistence type="predicted"/>
<keyword evidence="3" id="KW-1185">Reference proteome</keyword>
<dbReference type="InterPro" id="IPR027876">
    <property type="entry name" value="DUF4550"/>
</dbReference>
<sequence length="192" mass="22101">MSNTTETALCEPQSVCEDGDVTDEGQEDLLVLETDMLSMEHEEDVDVPEALEKTKKKTKDSSTVSVKGFKAQSCYHIEYKLLPGDTETVKVDLVVFGQVAKMYKEDEFKILRTWHEGDQLWVGWTQNFEVRVARETLISLLPHKIQLQIWNSKDKLCSLARYERLKAFRWTQDQPDDAPRCVVVSVRCPDMV</sequence>
<organism evidence="2 3">
    <name type="scientific">Dissostichus mawsoni</name>
    <name type="common">Antarctic cod</name>
    <dbReference type="NCBI Taxonomy" id="36200"/>
    <lineage>
        <taxon>Eukaryota</taxon>
        <taxon>Metazoa</taxon>
        <taxon>Chordata</taxon>
        <taxon>Craniata</taxon>
        <taxon>Vertebrata</taxon>
        <taxon>Euteleostomi</taxon>
        <taxon>Actinopterygii</taxon>
        <taxon>Neopterygii</taxon>
        <taxon>Teleostei</taxon>
        <taxon>Neoteleostei</taxon>
        <taxon>Acanthomorphata</taxon>
        <taxon>Eupercaria</taxon>
        <taxon>Perciformes</taxon>
        <taxon>Notothenioidei</taxon>
        <taxon>Nototheniidae</taxon>
        <taxon>Dissostichus</taxon>
    </lineage>
</organism>
<dbReference type="Proteomes" id="UP000518266">
    <property type="component" value="Unassembled WGS sequence"/>
</dbReference>
<evidence type="ECO:0000313" key="2">
    <source>
        <dbReference type="EMBL" id="KAF3855711.1"/>
    </source>
</evidence>
<protein>
    <recommendedName>
        <fullName evidence="1">DUF4550 domain-containing protein</fullName>
    </recommendedName>
</protein>
<comment type="caution">
    <text evidence="2">The sequence shown here is derived from an EMBL/GenBank/DDBJ whole genome shotgun (WGS) entry which is preliminary data.</text>
</comment>
<dbReference type="OrthoDB" id="188352at2759"/>
<dbReference type="Pfam" id="PF15084">
    <property type="entry name" value="DUF4550"/>
    <property type="match status" value="1"/>
</dbReference>